<feature type="region of interest" description="Disordered" evidence="1">
    <location>
        <begin position="129"/>
        <end position="151"/>
    </location>
</feature>
<comment type="caution">
    <text evidence="2">The sequence shown here is derived from an EMBL/GenBank/DDBJ whole genome shotgun (WGS) entry which is preliminary data.</text>
</comment>
<name>A0A699JBT7_TANCI</name>
<proteinExistence type="predicted"/>
<reference evidence="2" key="1">
    <citation type="journal article" date="2019" name="Sci. Rep.">
        <title>Draft genome of Tanacetum cinerariifolium, the natural source of mosquito coil.</title>
        <authorList>
            <person name="Yamashiro T."/>
            <person name="Shiraishi A."/>
            <person name="Satake H."/>
            <person name="Nakayama K."/>
        </authorList>
    </citation>
    <scope>NUCLEOTIDE SEQUENCE</scope>
</reference>
<accession>A0A699JBT7</accession>
<gene>
    <name evidence="2" type="ORF">Tci_593785</name>
</gene>
<evidence type="ECO:0000313" key="2">
    <source>
        <dbReference type="EMBL" id="GFA21813.1"/>
    </source>
</evidence>
<evidence type="ECO:0000256" key="1">
    <source>
        <dbReference type="SAM" id="MobiDB-lite"/>
    </source>
</evidence>
<dbReference type="EMBL" id="BKCJ010387417">
    <property type="protein sequence ID" value="GFA21813.1"/>
    <property type="molecule type" value="Genomic_DNA"/>
</dbReference>
<protein>
    <submittedName>
        <fullName evidence="2">Uncharacterized protein</fullName>
    </submittedName>
</protein>
<sequence length="180" mass="20755">MFILEILLYPELPLFKFSSVQNWDLGKVKSENQYSTSVTKIKAATYEIKWIEDLVRNLWSPMKEKNHCGYHTSDYVEVCYGHLEEEKMDKEEDDEVTKELNKDVNMNLGNKDTEMTNADQVPKITSTFTTSIPPPPTFFNPLPQKATPTTSEAITSFPSLPDFSSVFRFNDRVTNLEKDL</sequence>
<dbReference type="AlphaFoldDB" id="A0A699JBT7"/>
<organism evidence="2">
    <name type="scientific">Tanacetum cinerariifolium</name>
    <name type="common">Dalmatian daisy</name>
    <name type="synonym">Chrysanthemum cinerariifolium</name>
    <dbReference type="NCBI Taxonomy" id="118510"/>
    <lineage>
        <taxon>Eukaryota</taxon>
        <taxon>Viridiplantae</taxon>
        <taxon>Streptophyta</taxon>
        <taxon>Embryophyta</taxon>
        <taxon>Tracheophyta</taxon>
        <taxon>Spermatophyta</taxon>
        <taxon>Magnoliopsida</taxon>
        <taxon>eudicotyledons</taxon>
        <taxon>Gunneridae</taxon>
        <taxon>Pentapetalae</taxon>
        <taxon>asterids</taxon>
        <taxon>campanulids</taxon>
        <taxon>Asterales</taxon>
        <taxon>Asteraceae</taxon>
        <taxon>Asteroideae</taxon>
        <taxon>Anthemideae</taxon>
        <taxon>Anthemidinae</taxon>
        <taxon>Tanacetum</taxon>
    </lineage>
</organism>